<dbReference type="RefSeq" id="WP_119531013.1">
    <property type="nucleotide sequence ID" value="NZ_JBHSSP010000009.1"/>
</dbReference>
<dbReference type="Proteomes" id="UP000265916">
    <property type="component" value="Unassembled WGS sequence"/>
</dbReference>
<proteinExistence type="predicted"/>
<name>A0A3A1YKG3_9GAMM</name>
<accession>A0A3A1YKG3</accession>
<comment type="caution">
    <text evidence="2">The sequence shown here is derived from an EMBL/GenBank/DDBJ whole genome shotgun (WGS) entry which is preliminary data.</text>
</comment>
<sequence length="260" mass="30011">MSLATLSANSFAATESNSQKNTTNSEVVVVKPHATNPMPHKYQKLIADYQKMSKQELAQIIDSQASTDTIHDFQQINAQLRKFLKSNYQNRSMNYKQYMRILFMVFTNINLRYNLTAKSYSSESMQQFVNFYLACKTSQNKGISLPNACQDAMNFGALMLDDVNFMETVGLLSLYQGFMFNAQKGNLTSDLGKKRFSILKHSQQGLRLSRDFNWQVYTFRQYYERGQAAIRYLQRNYGINLVPNYDKQETTSAVVEFPLK</sequence>
<feature type="region of interest" description="Disordered" evidence="1">
    <location>
        <begin position="1"/>
        <end position="25"/>
    </location>
</feature>
<evidence type="ECO:0000313" key="3">
    <source>
        <dbReference type="Proteomes" id="UP000265916"/>
    </source>
</evidence>
<evidence type="ECO:0000256" key="1">
    <source>
        <dbReference type="SAM" id="MobiDB-lite"/>
    </source>
</evidence>
<gene>
    <name evidence="2" type="ORF">CKF58_03490</name>
</gene>
<organism evidence="2 3">
    <name type="scientific">Psittacicella hinzii</name>
    <dbReference type="NCBI Taxonomy" id="2028575"/>
    <lineage>
        <taxon>Bacteria</taxon>
        <taxon>Pseudomonadati</taxon>
        <taxon>Pseudomonadota</taxon>
        <taxon>Gammaproteobacteria</taxon>
        <taxon>Pasteurellales</taxon>
        <taxon>Psittacicellaceae</taxon>
        <taxon>Psittacicella</taxon>
    </lineage>
</organism>
<dbReference type="AlphaFoldDB" id="A0A3A1YKG3"/>
<reference evidence="2 3" key="1">
    <citation type="submission" date="2017-08" db="EMBL/GenBank/DDBJ databases">
        <title>Reclassification of Bisgaard taxon 37 and 44.</title>
        <authorList>
            <person name="Christensen H."/>
        </authorList>
    </citation>
    <scope>NUCLEOTIDE SEQUENCE [LARGE SCALE GENOMIC DNA]</scope>
    <source>
        <strain evidence="2 3">111</strain>
    </source>
</reference>
<evidence type="ECO:0000313" key="2">
    <source>
        <dbReference type="EMBL" id="RIY38753.1"/>
    </source>
</evidence>
<dbReference type="EMBL" id="NRJG01000054">
    <property type="protein sequence ID" value="RIY38753.1"/>
    <property type="molecule type" value="Genomic_DNA"/>
</dbReference>
<keyword evidence="3" id="KW-1185">Reference proteome</keyword>
<protein>
    <submittedName>
        <fullName evidence="2">Uncharacterized protein</fullName>
    </submittedName>
</protein>
<dbReference type="OrthoDB" id="9846779at2"/>